<feature type="region of interest" description="Disordered" evidence="1">
    <location>
        <begin position="53"/>
        <end position="77"/>
    </location>
</feature>
<feature type="compositionally biased region" description="Pro residues" evidence="1">
    <location>
        <begin position="65"/>
        <end position="75"/>
    </location>
</feature>
<keyword evidence="3" id="KW-1185">Reference proteome</keyword>
<proteinExistence type="predicted"/>
<protein>
    <submittedName>
        <fullName evidence="2">Uncharacterized protein</fullName>
    </submittedName>
</protein>
<name>A0A6A6QN24_9PEZI</name>
<reference evidence="2" key="1">
    <citation type="journal article" date="2020" name="Stud. Mycol.">
        <title>101 Dothideomycetes genomes: a test case for predicting lifestyles and emergence of pathogens.</title>
        <authorList>
            <person name="Haridas S."/>
            <person name="Albert R."/>
            <person name="Binder M."/>
            <person name="Bloem J."/>
            <person name="Labutti K."/>
            <person name="Salamov A."/>
            <person name="Andreopoulos B."/>
            <person name="Baker S."/>
            <person name="Barry K."/>
            <person name="Bills G."/>
            <person name="Bluhm B."/>
            <person name="Cannon C."/>
            <person name="Castanera R."/>
            <person name="Culley D."/>
            <person name="Daum C."/>
            <person name="Ezra D."/>
            <person name="Gonzalez J."/>
            <person name="Henrissat B."/>
            <person name="Kuo A."/>
            <person name="Liang C."/>
            <person name="Lipzen A."/>
            <person name="Lutzoni F."/>
            <person name="Magnuson J."/>
            <person name="Mondo S."/>
            <person name="Nolan M."/>
            <person name="Ohm R."/>
            <person name="Pangilinan J."/>
            <person name="Park H.-J."/>
            <person name="Ramirez L."/>
            <person name="Alfaro M."/>
            <person name="Sun H."/>
            <person name="Tritt A."/>
            <person name="Yoshinaga Y."/>
            <person name="Zwiers L.-H."/>
            <person name="Turgeon B."/>
            <person name="Goodwin S."/>
            <person name="Spatafora J."/>
            <person name="Crous P."/>
            <person name="Grigoriev I."/>
        </authorList>
    </citation>
    <scope>NUCLEOTIDE SEQUENCE</scope>
    <source>
        <strain evidence="2">CBS 269.34</strain>
    </source>
</reference>
<gene>
    <name evidence="2" type="ORF">BU16DRAFT_72366</name>
</gene>
<feature type="compositionally biased region" description="Basic and acidic residues" evidence="1">
    <location>
        <begin position="1"/>
        <end position="14"/>
    </location>
</feature>
<dbReference type="Proteomes" id="UP000799750">
    <property type="component" value="Unassembled WGS sequence"/>
</dbReference>
<evidence type="ECO:0000256" key="1">
    <source>
        <dbReference type="SAM" id="MobiDB-lite"/>
    </source>
</evidence>
<dbReference type="EMBL" id="MU004192">
    <property type="protein sequence ID" value="KAF2493143.1"/>
    <property type="molecule type" value="Genomic_DNA"/>
</dbReference>
<feature type="region of interest" description="Disordered" evidence="1">
    <location>
        <begin position="1"/>
        <end position="22"/>
    </location>
</feature>
<organism evidence="2 3">
    <name type="scientific">Lophium mytilinum</name>
    <dbReference type="NCBI Taxonomy" id="390894"/>
    <lineage>
        <taxon>Eukaryota</taxon>
        <taxon>Fungi</taxon>
        <taxon>Dikarya</taxon>
        <taxon>Ascomycota</taxon>
        <taxon>Pezizomycotina</taxon>
        <taxon>Dothideomycetes</taxon>
        <taxon>Pleosporomycetidae</taxon>
        <taxon>Mytilinidiales</taxon>
        <taxon>Mytilinidiaceae</taxon>
        <taxon>Lophium</taxon>
    </lineage>
</organism>
<evidence type="ECO:0000313" key="3">
    <source>
        <dbReference type="Proteomes" id="UP000799750"/>
    </source>
</evidence>
<evidence type="ECO:0000313" key="2">
    <source>
        <dbReference type="EMBL" id="KAF2493143.1"/>
    </source>
</evidence>
<dbReference type="AlphaFoldDB" id="A0A6A6QN24"/>
<sequence>MRSARRAEGGHESDFFALPRPAGDIVKRQKRYPYQIGSIGSSCPYSGATSALHAPPNLASHPPSQKDPPAVPPPTCHTRHFKPLATWQKLPCPRQACPPTHRTLSTPENEILGSCFRTPALQGVHAIRLLGAASAVADALSDDSAGPHWLSDIGVTWGSAPSCLQRMNSNDNAVESVKCGHHGMICYIHGNNHIGTFLKFSLTQVVKSDDDEMM</sequence>
<accession>A0A6A6QN24</accession>